<feature type="non-terminal residue" evidence="1">
    <location>
        <position position="117"/>
    </location>
</feature>
<dbReference type="AlphaFoldDB" id="A0A6A4HDU8"/>
<proteinExistence type="predicted"/>
<evidence type="ECO:0000313" key="2">
    <source>
        <dbReference type="Proteomes" id="UP000799118"/>
    </source>
</evidence>
<name>A0A6A4HDU8_9AGAR</name>
<gene>
    <name evidence="1" type="ORF">BT96DRAFT_922525</name>
</gene>
<dbReference type="EMBL" id="ML769523">
    <property type="protein sequence ID" value="KAE9395863.1"/>
    <property type="molecule type" value="Genomic_DNA"/>
</dbReference>
<dbReference type="Proteomes" id="UP000799118">
    <property type="component" value="Unassembled WGS sequence"/>
</dbReference>
<dbReference type="OrthoDB" id="5596991at2759"/>
<sequence>MDHIRHLGTLSAFYIYAAEPFLSYVLDEIDSDIAVINDLPLEMLVNPSIAHPSSKVFSRPQQIITISRSNPTHIEDRTPLLENMIKKSSIVRVDEGDGTRMDFFDQVRDRFSKVSSA</sequence>
<protein>
    <submittedName>
        <fullName evidence="1">Uncharacterized protein</fullName>
    </submittedName>
</protein>
<accession>A0A6A4HDU8</accession>
<keyword evidence="2" id="KW-1185">Reference proteome</keyword>
<reference evidence="1" key="1">
    <citation type="journal article" date="2019" name="Environ. Microbiol.">
        <title>Fungal ecological strategies reflected in gene transcription - a case study of two litter decomposers.</title>
        <authorList>
            <person name="Barbi F."/>
            <person name="Kohler A."/>
            <person name="Barry K."/>
            <person name="Baskaran P."/>
            <person name="Daum C."/>
            <person name="Fauchery L."/>
            <person name="Ihrmark K."/>
            <person name="Kuo A."/>
            <person name="LaButti K."/>
            <person name="Lipzen A."/>
            <person name="Morin E."/>
            <person name="Grigoriev I.V."/>
            <person name="Henrissat B."/>
            <person name="Lindahl B."/>
            <person name="Martin F."/>
        </authorList>
    </citation>
    <scope>NUCLEOTIDE SEQUENCE</scope>
    <source>
        <strain evidence="1">JB14</strain>
    </source>
</reference>
<evidence type="ECO:0000313" key="1">
    <source>
        <dbReference type="EMBL" id="KAE9395863.1"/>
    </source>
</evidence>
<organism evidence="1 2">
    <name type="scientific">Gymnopus androsaceus JB14</name>
    <dbReference type="NCBI Taxonomy" id="1447944"/>
    <lineage>
        <taxon>Eukaryota</taxon>
        <taxon>Fungi</taxon>
        <taxon>Dikarya</taxon>
        <taxon>Basidiomycota</taxon>
        <taxon>Agaricomycotina</taxon>
        <taxon>Agaricomycetes</taxon>
        <taxon>Agaricomycetidae</taxon>
        <taxon>Agaricales</taxon>
        <taxon>Marasmiineae</taxon>
        <taxon>Omphalotaceae</taxon>
        <taxon>Gymnopus</taxon>
    </lineage>
</organism>